<proteinExistence type="predicted"/>
<evidence type="ECO:0000313" key="11">
    <source>
        <dbReference type="Proteomes" id="UP001046870"/>
    </source>
</evidence>
<accession>A0A9D3TBE6</accession>
<dbReference type="SUPFAM" id="SSF54117">
    <property type="entry name" value="Interleukin 8-like chemokines"/>
    <property type="match status" value="1"/>
</dbReference>
<keyword evidence="5 8" id="KW-0732">Signal</keyword>
<name>A0A9D3TBE6_MEGAT</name>
<dbReference type="Pfam" id="PF00048">
    <property type="entry name" value="IL8"/>
    <property type="match status" value="1"/>
</dbReference>
<sequence>MANIRLCAVALLALFALCFFLERADAAGCCLSYIKRPFPCRKMKGYTIQDTKTTCDMDAIIFHTKGGKFICADPSKEWTSRRIDCLKERAQSIA</sequence>
<dbReference type="OrthoDB" id="8870994at2759"/>
<dbReference type="GO" id="GO:0005615">
    <property type="term" value="C:extracellular space"/>
    <property type="evidence" value="ECO:0007669"/>
    <property type="project" value="UniProtKB-KW"/>
</dbReference>
<reference evidence="10" key="1">
    <citation type="submission" date="2021-01" db="EMBL/GenBank/DDBJ databases">
        <authorList>
            <person name="Zahm M."/>
            <person name="Roques C."/>
            <person name="Cabau C."/>
            <person name="Klopp C."/>
            <person name="Donnadieu C."/>
            <person name="Jouanno E."/>
            <person name="Lampietro C."/>
            <person name="Louis A."/>
            <person name="Herpin A."/>
            <person name="Echchiki A."/>
            <person name="Berthelot C."/>
            <person name="Parey E."/>
            <person name="Roest-Crollius H."/>
            <person name="Braasch I."/>
            <person name="Postlethwait J."/>
            <person name="Bobe J."/>
            <person name="Montfort J."/>
            <person name="Bouchez O."/>
            <person name="Begum T."/>
            <person name="Mejri S."/>
            <person name="Adams A."/>
            <person name="Chen W.-J."/>
            <person name="Guiguen Y."/>
        </authorList>
    </citation>
    <scope>NUCLEOTIDE SEQUENCE</scope>
    <source>
        <strain evidence="10">YG-15Mar2019-1</strain>
        <tissue evidence="10">Brain</tissue>
    </source>
</reference>
<evidence type="ECO:0000256" key="6">
    <source>
        <dbReference type="ARBA" id="ARBA00023157"/>
    </source>
</evidence>
<dbReference type="AlphaFoldDB" id="A0A9D3TBE6"/>
<organism evidence="10 11">
    <name type="scientific">Megalops atlanticus</name>
    <name type="common">Tarpon</name>
    <name type="synonym">Clupea gigantea</name>
    <dbReference type="NCBI Taxonomy" id="7932"/>
    <lineage>
        <taxon>Eukaryota</taxon>
        <taxon>Metazoa</taxon>
        <taxon>Chordata</taxon>
        <taxon>Craniata</taxon>
        <taxon>Vertebrata</taxon>
        <taxon>Euteleostomi</taxon>
        <taxon>Actinopterygii</taxon>
        <taxon>Neopterygii</taxon>
        <taxon>Teleostei</taxon>
        <taxon>Elopiformes</taxon>
        <taxon>Megalopidae</taxon>
        <taxon>Megalops</taxon>
    </lineage>
</organism>
<evidence type="ECO:0000256" key="3">
    <source>
        <dbReference type="ARBA" id="ARBA00022514"/>
    </source>
</evidence>
<dbReference type="EMBL" id="JAFDVH010000002">
    <property type="protein sequence ID" value="KAG7487432.1"/>
    <property type="molecule type" value="Genomic_DNA"/>
</dbReference>
<dbReference type="GO" id="GO:0008009">
    <property type="term" value="F:chemokine activity"/>
    <property type="evidence" value="ECO:0007669"/>
    <property type="project" value="InterPro"/>
</dbReference>
<keyword evidence="6" id="KW-1015">Disulfide bond</keyword>
<dbReference type="InterPro" id="IPR039809">
    <property type="entry name" value="Chemokine_b/g/d"/>
</dbReference>
<evidence type="ECO:0000256" key="4">
    <source>
        <dbReference type="ARBA" id="ARBA00022525"/>
    </source>
</evidence>
<protein>
    <recommendedName>
        <fullName evidence="9">Chemokine interleukin-8-like domain-containing protein</fullName>
    </recommendedName>
</protein>
<dbReference type="GO" id="GO:0006954">
    <property type="term" value="P:inflammatory response"/>
    <property type="evidence" value="ECO:0007669"/>
    <property type="project" value="UniProtKB-KW"/>
</dbReference>
<evidence type="ECO:0000313" key="10">
    <source>
        <dbReference type="EMBL" id="KAG7487432.1"/>
    </source>
</evidence>
<gene>
    <name evidence="10" type="ORF">MATL_G00023410</name>
</gene>
<dbReference type="PANTHER" id="PTHR12015:SF108">
    <property type="entry name" value="C-C MOTIF CHEMOKINE 20"/>
    <property type="match status" value="1"/>
</dbReference>
<dbReference type="PANTHER" id="PTHR12015">
    <property type="entry name" value="SMALL INDUCIBLE CYTOKINE A"/>
    <property type="match status" value="1"/>
</dbReference>
<dbReference type="FunFam" id="2.40.50.40:FF:000012">
    <property type="entry name" value="C-C motif chemokine"/>
    <property type="match status" value="1"/>
</dbReference>
<dbReference type="Gene3D" id="2.40.50.40">
    <property type="match status" value="1"/>
</dbReference>
<keyword evidence="11" id="KW-1185">Reference proteome</keyword>
<dbReference type="InterPro" id="IPR036048">
    <property type="entry name" value="Interleukin_8-like_sf"/>
</dbReference>
<evidence type="ECO:0000256" key="2">
    <source>
        <dbReference type="ARBA" id="ARBA00022500"/>
    </source>
</evidence>
<evidence type="ECO:0000256" key="5">
    <source>
        <dbReference type="ARBA" id="ARBA00022729"/>
    </source>
</evidence>
<feature type="domain" description="Chemokine interleukin-8-like" evidence="9">
    <location>
        <begin position="26"/>
        <end position="86"/>
    </location>
</feature>
<dbReference type="SMART" id="SM00199">
    <property type="entry name" value="SCY"/>
    <property type="match status" value="1"/>
</dbReference>
<comment type="caution">
    <text evidence="10">The sequence shown here is derived from an EMBL/GenBank/DDBJ whole genome shotgun (WGS) entry which is preliminary data.</text>
</comment>
<feature type="chain" id="PRO_5038963400" description="Chemokine interleukin-8-like domain-containing protein" evidence="8">
    <location>
        <begin position="27"/>
        <end position="94"/>
    </location>
</feature>
<evidence type="ECO:0000259" key="9">
    <source>
        <dbReference type="SMART" id="SM00199"/>
    </source>
</evidence>
<keyword evidence="3" id="KW-0202">Cytokine</keyword>
<evidence type="ECO:0000256" key="1">
    <source>
        <dbReference type="ARBA" id="ARBA00004613"/>
    </source>
</evidence>
<keyword evidence="2" id="KW-0145">Chemotaxis</keyword>
<feature type="signal peptide" evidence="8">
    <location>
        <begin position="1"/>
        <end position="26"/>
    </location>
</feature>
<dbReference type="Proteomes" id="UP001046870">
    <property type="component" value="Chromosome 2"/>
</dbReference>
<keyword evidence="7" id="KW-0395">Inflammatory response</keyword>
<evidence type="ECO:0000256" key="7">
    <source>
        <dbReference type="ARBA" id="ARBA00023198"/>
    </source>
</evidence>
<comment type="subcellular location">
    <subcellularLocation>
        <location evidence="1">Secreted</location>
    </subcellularLocation>
</comment>
<dbReference type="GO" id="GO:0006955">
    <property type="term" value="P:immune response"/>
    <property type="evidence" value="ECO:0007669"/>
    <property type="project" value="InterPro"/>
</dbReference>
<keyword evidence="4" id="KW-0964">Secreted</keyword>
<evidence type="ECO:0000256" key="8">
    <source>
        <dbReference type="SAM" id="SignalP"/>
    </source>
</evidence>
<dbReference type="InterPro" id="IPR001811">
    <property type="entry name" value="Chemokine_IL8-like_dom"/>
</dbReference>